<feature type="domain" description="WRKY19-like zinc finger" evidence="1">
    <location>
        <begin position="269"/>
        <end position="292"/>
    </location>
</feature>
<dbReference type="GeneID" id="20812708"/>
<dbReference type="PANTHER" id="PTHR31827:SF1">
    <property type="entry name" value="EMB|CAB89363.1"/>
    <property type="match status" value="1"/>
</dbReference>
<feature type="domain" description="WRKY19-like zinc finger" evidence="1">
    <location>
        <begin position="293"/>
        <end position="316"/>
    </location>
</feature>
<reference evidence="2" key="1">
    <citation type="submission" date="2013-12" db="EMBL/GenBank/DDBJ databases">
        <title>The Genome Sequence of Aphanomyces astaci APO3.</title>
        <authorList>
            <consortium name="The Broad Institute Genomics Platform"/>
            <person name="Russ C."/>
            <person name="Tyler B."/>
            <person name="van West P."/>
            <person name="Dieguez-Uribeondo J."/>
            <person name="Young S.K."/>
            <person name="Zeng Q."/>
            <person name="Gargeya S."/>
            <person name="Fitzgerald M."/>
            <person name="Abouelleil A."/>
            <person name="Alvarado L."/>
            <person name="Chapman S.B."/>
            <person name="Gainer-Dewar J."/>
            <person name="Goldberg J."/>
            <person name="Griggs A."/>
            <person name="Gujja S."/>
            <person name="Hansen M."/>
            <person name="Howarth C."/>
            <person name="Imamovic A."/>
            <person name="Ireland A."/>
            <person name="Larimer J."/>
            <person name="McCowan C."/>
            <person name="Murphy C."/>
            <person name="Pearson M."/>
            <person name="Poon T.W."/>
            <person name="Priest M."/>
            <person name="Roberts A."/>
            <person name="Saif S."/>
            <person name="Shea T."/>
            <person name="Sykes S."/>
            <person name="Wortman J."/>
            <person name="Nusbaum C."/>
            <person name="Birren B."/>
        </authorList>
    </citation>
    <scope>NUCLEOTIDE SEQUENCE [LARGE SCALE GENOMIC DNA]</scope>
    <source>
        <strain evidence="2">APO3</strain>
    </source>
</reference>
<feature type="domain" description="WRKY19-like zinc finger" evidence="1">
    <location>
        <begin position="341"/>
        <end position="364"/>
    </location>
</feature>
<dbReference type="EMBL" id="VJMI01020332">
    <property type="protein sequence ID" value="KAF0704769.1"/>
    <property type="molecule type" value="Genomic_DNA"/>
</dbReference>
<sequence length="417" mass="45333">MCRPLEIQGTLNGTLSTKIPQQATRNEYGASSMAKGMMPTAMDIHAIHPIPFMNPMMMSAYAKPSSFEFMMQQASPASMYPPMMMMNNQYQPAADTLDSDASSMQDLLEYALFNDEVKPKGGSTDGDSDLEVTEEFDNKEIDILYTFLMDRSPSTFIPSLAVPTPIVHPNPTTFDPNSGVISLNLLDESPLGAYLDGDDECDEELLNMQLVAPPQFDTQAIRMKSSDTDSWTDDSSETNAHDKNRRLCKMTGCQRRSRSHGLCISHGGGRRCAVDGCGKSSQGGNLCIKHGGGKRCEMEDCNRAAQSNNLCKAHGGGPRCLFDGCDRSSQGGGYCRSHGGGKRCLFEGCDKGTQRGEFCALHGGSRLCGVSGCMRNDRGGGFCATHGGGKRCRQEGCEKPCRRRGMCSAHIRLLDEK</sequence>
<evidence type="ECO:0000313" key="2">
    <source>
        <dbReference type="EMBL" id="ETV74563.1"/>
    </source>
</evidence>
<dbReference type="STRING" id="112090.W4G6M6"/>
<dbReference type="OrthoDB" id="77038at2759"/>
<dbReference type="AlphaFoldDB" id="W4G6M6"/>
<dbReference type="PANTHER" id="PTHR31827">
    <property type="entry name" value="EMB|CAB89363.1"/>
    <property type="match status" value="1"/>
</dbReference>
<dbReference type="VEuPathDB" id="FungiDB:H257_10712"/>
<dbReference type="EMBL" id="KI913143">
    <property type="protein sequence ID" value="ETV74563.1"/>
    <property type="molecule type" value="Genomic_DNA"/>
</dbReference>
<evidence type="ECO:0000313" key="4">
    <source>
        <dbReference type="Proteomes" id="UP000469452"/>
    </source>
</evidence>
<reference evidence="3 4" key="2">
    <citation type="submission" date="2019-06" db="EMBL/GenBank/DDBJ databases">
        <title>Genomics analysis of Aphanomyces spp. identifies a new class of oomycete effector associated with host adaptation.</title>
        <authorList>
            <person name="Gaulin E."/>
        </authorList>
    </citation>
    <scope>NUCLEOTIDE SEQUENCE [LARGE SCALE GENOMIC DNA]</scope>
    <source>
        <strain evidence="3 4">E</strain>
    </source>
</reference>
<evidence type="ECO:0000259" key="1">
    <source>
        <dbReference type="Pfam" id="PF24906"/>
    </source>
</evidence>
<organism evidence="2">
    <name type="scientific">Aphanomyces astaci</name>
    <name type="common">Crayfish plague agent</name>
    <dbReference type="NCBI Taxonomy" id="112090"/>
    <lineage>
        <taxon>Eukaryota</taxon>
        <taxon>Sar</taxon>
        <taxon>Stramenopiles</taxon>
        <taxon>Oomycota</taxon>
        <taxon>Saprolegniomycetes</taxon>
        <taxon>Saprolegniales</taxon>
        <taxon>Verrucalvaceae</taxon>
        <taxon>Aphanomyces</taxon>
    </lineage>
</organism>
<feature type="domain" description="WRKY19-like zinc finger" evidence="1">
    <location>
        <begin position="245"/>
        <end position="268"/>
    </location>
</feature>
<protein>
    <recommendedName>
        <fullName evidence="1">WRKY19-like zinc finger domain-containing protein</fullName>
    </recommendedName>
</protein>
<dbReference type="RefSeq" id="XP_009835650.1">
    <property type="nucleotide sequence ID" value="XM_009837348.1"/>
</dbReference>
<evidence type="ECO:0000313" key="3">
    <source>
        <dbReference type="EMBL" id="KAF0704769.1"/>
    </source>
</evidence>
<dbReference type="InterPro" id="IPR056866">
    <property type="entry name" value="Znf_WRKY19"/>
</dbReference>
<name>W4G6M6_APHAT</name>
<proteinExistence type="predicted"/>
<dbReference type="Proteomes" id="UP000469452">
    <property type="component" value="Unassembled WGS sequence"/>
</dbReference>
<gene>
    <name evidence="3" type="ORF">AaE_014776</name>
    <name evidence="2" type="ORF">H257_10712</name>
</gene>
<feature type="domain" description="WRKY19-like zinc finger" evidence="1">
    <location>
        <begin position="317"/>
        <end position="340"/>
    </location>
</feature>
<dbReference type="Pfam" id="PF24906">
    <property type="entry name" value="Zf_WRKY19"/>
    <property type="match status" value="5"/>
</dbReference>
<accession>W4G6M6</accession>